<evidence type="ECO:0000313" key="1">
    <source>
        <dbReference type="EMBL" id="KAI3668866.1"/>
    </source>
</evidence>
<evidence type="ECO:0000313" key="2">
    <source>
        <dbReference type="Proteomes" id="UP001055879"/>
    </source>
</evidence>
<dbReference type="Proteomes" id="UP001055879">
    <property type="component" value="Linkage Group LG16"/>
</dbReference>
<reference evidence="2" key="1">
    <citation type="journal article" date="2022" name="Mol. Ecol. Resour.">
        <title>The genomes of chicory, endive, great burdock and yacon provide insights into Asteraceae palaeo-polyploidization history and plant inulin production.</title>
        <authorList>
            <person name="Fan W."/>
            <person name="Wang S."/>
            <person name="Wang H."/>
            <person name="Wang A."/>
            <person name="Jiang F."/>
            <person name="Liu H."/>
            <person name="Zhao H."/>
            <person name="Xu D."/>
            <person name="Zhang Y."/>
        </authorList>
    </citation>
    <scope>NUCLEOTIDE SEQUENCE [LARGE SCALE GENOMIC DNA]</scope>
    <source>
        <strain evidence="2">cv. Niubang</strain>
    </source>
</reference>
<gene>
    <name evidence="1" type="ORF">L6452_40082</name>
</gene>
<accession>A0ACB8XKA5</accession>
<sequence length="249" mass="26781">MNPPVCRRQNSNARRRSKMAVMNGGSTEKPNGGVLPSSVVEDEENSKIRLLSSEGRCEEEVTLSGVFNHLLESISDQNSTTAPPPMANRIKKSLMEAAPMFRQAIINTRREVLLWTRRGSPLRALLVVSVGIVTLLALTGMLVFTLFFVAATVNAIVISLLISLAAVGGFLAIFFSCLTAIYITLLCIAAFVTFTVTISSIIAALVAAGWIGLIWMVWLGVSKSASLAKRSLNSVAAADVCSEQKHSQL</sequence>
<proteinExistence type="predicted"/>
<dbReference type="EMBL" id="CM042062">
    <property type="protein sequence ID" value="KAI3668866.1"/>
    <property type="molecule type" value="Genomic_DNA"/>
</dbReference>
<reference evidence="1 2" key="2">
    <citation type="journal article" date="2022" name="Mol. Ecol. Resour.">
        <title>The genomes of chicory, endive, great burdock and yacon provide insights into Asteraceae paleo-polyploidization history and plant inulin production.</title>
        <authorList>
            <person name="Fan W."/>
            <person name="Wang S."/>
            <person name="Wang H."/>
            <person name="Wang A."/>
            <person name="Jiang F."/>
            <person name="Liu H."/>
            <person name="Zhao H."/>
            <person name="Xu D."/>
            <person name="Zhang Y."/>
        </authorList>
    </citation>
    <scope>NUCLEOTIDE SEQUENCE [LARGE SCALE GENOMIC DNA]</scope>
    <source>
        <strain evidence="2">cv. Niubang</strain>
    </source>
</reference>
<organism evidence="1 2">
    <name type="scientific">Arctium lappa</name>
    <name type="common">Greater burdock</name>
    <name type="synonym">Lappa major</name>
    <dbReference type="NCBI Taxonomy" id="4217"/>
    <lineage>
        <taxon>Eukaryota</taxon>
        <taxon>Viridiplantae</taxon>
        <taxon>Streptophyta</taxon>
        <taxon>Embryophyta</taxon>
        <taxon>Tracheophyta</taxon>
        <taxon>Spermatophyta</taxon>
        <taxon>Magnoliopsida</taxon>
        <taxon>eudicotyledons</taxon>
        <taxon>Gunneridae</taxon>
        <taxon>Pentapetalae</taxon>
        <taxon>asterids</taxon>
        <taxon>campanulids</taxon>
        <taxon>Asterales</taxon>
        <taxon>Asteraceae</taxon>
        <taxon>Carduoideae</taxon>
        <taxon>Cardueae</taxon>
        <taxon>Arctiinae</taxon>
        <taxon>Arctium</taxon>
    </lineage>
</organism>
<keyword evidence="2" id="KW-1185">Reference proteome</keyword>
<comment type="caution">
    <text evidence="1">The sequence shown here is derived from an EMBL/GenBank/DDBJ whole genome shotgun (WGS) entry which is preliminary data.</text>
</comment>
<name>A0ACB8XKA5_ARCLA</name>
<protein>
    <submittedName>
        <fullName evidence="1">Uncharacterized protein</fullName>
    </submittedName>
</protein>